<feature type="active site" description="Proton acceptor" evidence="15">
    <location>
        <position position="63"/>
    </location>
</feature>
<keyword evidence="4" id="KW-0444">Lipid biosynthesis</keyword>
<evidence type="ECO:0000256" key="9">
    <source>
        <dbReference type="ARBA" id="ARBA00022840"/>
    </source>
</evidence>
<evidence type="ECO:0000256" key="4">
    <source>
        <dbReference type="ARBA" id="ARBA00022516"/>
    </source>
</evidence>
<sequence>MKKQIKSFKSAFKGFCSAVKSESHMRFHLVATFYVFAFGCFYDFSAEKWALLAVLCSFVIVLELVNTCVERLCDLLCDRYDFSVKIIKDIAAAAVLAVSFSAVFTAVLFFLNFEVIGKIFLYFANNPVMLGLLILSAVISAVFVCAGPVKVKNAILSIKRKDKH</sequence>
<dbReference type="Gene3D" id="1.10.287.3610">
    <property type="match status" value="1"/>
</dbReference>
<proteinExistence type="inferred from homology"/>
<keyword evidence="5 20" id="KW-0808">Transferase</keyword>
<dbReference type="EC" id="2.7.1.66" evidence="20"/>
<evidence type="ECO:0000256" key="18">
    <source>
        <dbReference type="PIRSR" id="PIRSR600829-4"/>
    </source>
</evidence>
<dbReference type="Pfam" id="PF01219">
    <property type="entry name" value="DAGK_prokar"/>
    <property type="match status" value="1"/>
</dbReference>
<evidence type="ECO:0000256" key="12">
    <source>
        <dbReference type="ARBA" id="ARBA00023136"/>
    </source>
</evidence>
<feature type="binding site" evidence="17">
    <location>
        <position position="22"/>
    </location>
    <ligand>
        <name>ATP</name>
        <dbReference type="ChEBI" id="CHEBI:30616"/>
    </ligand>
</feature>
<evidence type="ECO:0000256" key="14">
    <source>
        <dbReference type="ARBA" id="ARBA00023264"/>
    </source>
</evidence>
<feature type="binding site" evidence="18">
    <location>
        <position position="22"/>
    </location>
    <ligand>
        <name>a divalent metal cation</name>
        <dbReference type="ChEBI" id="CHEBI:60240"/>
    </ligand>
</feature>
<protein>
    <submittedName>
        <fullName evidence="20">Undecaprenol kinase</fullName>
        <ecNumber evidence="20">2.7.1.66</ecNumber>
    </submittedName>
</protein>
<feature type="binding site" evidence="17">
    <location>
        <position position="70"/>
    </location>
    <ligand>
        <name>ATP</name>
        <dbReference type="ChEBI" id="CHEBI:30616"/>
    </ligand>
</feature>
<dbReference type="GO" id="GO:0046872">
    <property type="term" value="F:metal ion binding"/>
    <property type="evidence" value="ECO:0007669"/>
    <property type="project" value="UniProtKB-KW"/>
</dbReference>
<evidence type="ECO:0000256" key="3">
    <source>
        <dbReference type="ARBA" id="ARBA00022475"/>
    </source>
</evidence>
<dbReference type="CDD" id="cd14265">
    <property type="entry name" value="UDPK_IM_like"/>
    <property type="match status" value="1"/>
</dbReference>
<evidence type="ECO:0000256" key="17">
    <source>
        <dbReference type="PIRSR" id="PIRSR600829-3"/>
    </source>
</evidence>
<keyword evidence="9 17" id="KW-0067">ATP-binding</keyword>
<keyword evidence="14" id="KW-1208">Phospholipid metabolism</keyword>
<comment type="subcellular location">
    <subcellularLocation>
        <location evidence="1">Cell membrane</location>
        <topology evidence="1">Multi-pass membrane protein</topology>
    </subcellularLocation>
</comment>
<dbReference type="GO" id="GO:0005524">
    <property type="term" value="F:ATP binding"/>
    <property type="evidence" value="ECO:0007669"/>
    <property type="project" value="UniProtKB-KW"/>
</dbReference>
<evidence type="ECO:0000256" key="7">
    <source>
        <dbReference type="ARBA" id="ARBA00022741"/>
    </source>
</evidence>
<evidence type="ECO:0000256" key="15">
    <source>
        <dbReference type="PIRSR" id="PIRSR600829-1"/>
    </source>
</evidence>
<dbReference type="PANTHER" id="PTHR34299">
    <property type="entry name" value="DIACYLGLYCEROL KINASE"/>
    <property type="match status" value="1"/>
</dbReference>
<keyword evidence="7 17" id="KW-0547">Nucleotide-binding</keyword>
<evidence type="ECO:0000256" key="19">
    <source>
        <dbReference type="SAM" id="Phobius"/>
    </source>
</evidence>
<evidence type="ECO:0000256" key="1">
    <source>
        <dbReference type="ARBA" id="ARBA00004651"/>
    </source>
</evidence>
<dbReference type="InterPro" id="IPR033717">
    <property type="entry name" value="UDPK"/>
</dbReference>
<keyword evidence="18" id="KW-0479">Metal-binding</keyword>
<evidence type="ECO:0000256" key="10">
    <source>
        <dbReference type="ARBA" id="ARBA00022989"/>
    </source>
</evidence>
<dbReference type="PANTHER" id="PTHR34299:SF1">
    <property type="entry name" value="DIACYLGLYCEROL KINASE"/>
    <property type="match status" value="1"/>
</dbReference>
<evidence type="ECO:0000256" key="6">
    <source>
        <dbReference type="ARBA" id="ARBA00022692"/>
    </source>
</evidence>
<evidence type="ECO:0000256" key="2">
    <source>
        <dbReference type="ARBA" id="ARBA00005967"/>
    </source>
</evidence>
<accession>A0A2N0UW90</accession>
<keyword evidence="3" id="KW-1003">Cell membrane</keyword>
<feature type="binding site" evidence="17">
    <location>
        <begin position="88"/>
        <end position="89"/>
    </location>
    <ligand>
        <name>ATP</name>
        <dbReference type="ChEBI" id="CHEBI:30616"/>
    </ligand>
</feature>
<comment type="caution">
    <text evidence="20">The sequence shown here is derived from an EMBL/GenBank/DDBJ whole genome shotgun (WGS) entry which is preliminary data.</text>
</comment>
<feature type="transmembrane region" description="Helical" evidence="19">
    <location>
        <begin position="27"/>
        <end position="44"/>
    </location>
</feature>
<keyword evidence="10 19" id="KW-1133">Transmembrane helix</keyword>
<name>A0A2N0UW90_9FIRM</name>
<keyword evidence="6 19" id="KW-0812">Transmembrane</keyword>
<organism evidence="20 21">
    <name type="scientific">Ruminococcus bromii</name>
    <dbReference type="NCBI Taxonomy" id="40518"/>
    <lineage>
        <taxon>Bacteria</taxon>
        <taxon>Bacillati</taxon>
        <taxon>Bacillota</taxon>
        <taxon>Clostridia</taxon>
        <taxon>Eubacteriales</taxon>
        <taxon>Oscillospiraceae</taxon>
        <taxon>Ruminococcus</taxon>
    </lineage>
</organism>
<reference evidence="20" key="1">
    <citation type="journal article" date="2018" name="Environ. Microbiol.">
        <title>Sporulation capability and amylosome conservation among diverse human colonic and rumen isolates of the keystone starch-degrader Ruminococcus bromii.</title>
        <authorList>
            <person name="Mukhopadhya I."/>
            <person name="Morais S."/>
            <person name="Laverde-Gomez J."/>
            <person name="Sheridan P.O."/>
            <person name="Walker A.W."/>
            <person name="Kelly W."/>
            <person name="Klieve A.V."/>
            <person name="Ouwerkerk D."/>
            <person name="Duncan S.H."/>
            <person name="Louis P."/>
            <person name="Koropatkin N."/>
            <person name="Cockburn D."/>
            <person name="Kibler R."/>
            <person name="Cooper P.J."/>
            <person name="Sandoval C."/>
            <person name="Crost E."/>
            <person name="Juge N."/>
            <person name="Bayer E.A."/>
            <person name="Flint H.J."/>
        </authorList>
    </citation>
    <scope>NUCLEOTIDE SEQUENCE [LARGE SCALE GENOMIC DNA]</scope>
    <source>
        <strain evidence="20">ATCC 27255</strain>
    </source>
</reference>
<dbReference type="GO" id="GO:0005886">
    <property type="term" value="C:plasma membrane"/>
    <property type="evidence" value="ECO:0007669"/>
    <property type="project" value="UniProtKB-SubCell"/>
</dbReference>
<keyword evidence="13" id="KW-0594">Phospholipid biosynthesis</keyword>
<keyword evidence="18" id="KW-0460">Magnesium</keyword>
<dbReference type="RefSeq" id="WP_101028916.1">
    <property type="nucleotide sequence ID" value="NZ_CABMMZ010000041.1"/>
</dbReference>
<feature type="transmembrane region" description="Helical" evidence="19">
    <location>
        <begin position="50"/>
        <end position="69"/>
    </location>
</feature>
<evidence type="ECO:0000256" key="16">
    <source>
        <dbReference type="PIRSR" id="PIRSR600829-2"/>
    </source>
</evidence>
<evidence type="ECO:0000313" key="20">
    <source>
        <dbReference type="EMBL" id="PKD31219.1"/>
    </source>
</evidence>
<dbReference type="GO" id="GO:0008654">
    <property type="term" value="P:phospholipid biosynthetic process"/>
    <property type="evidence" value="ECO:0007669"/>
    <property type="project" value="UniProtKB-KW"/>
</dbReference>
<keyword evidence="8 20" id="KW-0418">Kinase</keyword>
<feature type="transmembrane region" description="Helical" evidence="19">
    <location>
        <begin position="131"/>
        <end position="151"/>
    </location>
</feature>
<feature type="binding site" evidence="18">
    <location>
        <position position="70"/>
    </location>
    <ligand>
        <name>a divalent metal cation</name>
        <dbReference type="ChEBI" id="CHEBI:60240"/>
    </ligand>
</feature>
<evidence type="ECO:0000256" key="11">
    <source>
        <dbReference type="ARBA" id="ARBA00023098"/>
    </source>
</evidence>
<comment type="similarity">
    <text evidence="2">Belongs to the bacterial diacylglycerol kinase family.</text>
</comment>
<gene>
    <name evidence="20" type="primary">dgkA</name>
    <name evidence="20" type="ORF">RBATCC27255_00863</name>
</gene>
<keyword evidence="11" id="KW-0443">Lipid metabolism</keyword>
<dbReference type="EMBL" id="NNSR01000041">
    <property type="protein sequence ID" value="PKD31219.1"/>
    <property type="molecule type" value="Genomic_DNA"/>
</dbReference>
<dbReference type="AlphaFoldDB" id="A0A2N0UW90"/>
<evidence type="ECO:0000256" key="5">
    <source>
        <dbReference type="ARBA" id="ARBA00022679"/>
    </source>
</evidence>
<dbReference type="InterPro" id="IPR036945">
    <property type="entry name" value="DAGK_sf"/>
</dbReference>
<dbReference type="Proteomes" id="UP000233425">
    <property type="component" value="Unassembled WGS sequence"/>
</dbReference>
<evidence type="ECO:0000256" key="13">
    <source>
        <dbReference type="ARBA" id="ARBA00023209"/>
    </source>
</evidence>
<keyword evidence="12 19" id="KW-0472">Membrane</keyword>
<evidence type="ECO:0000256" key="8">
    <source>
        <dbReference type="ARBA" id="ARBA00022777"/>
    </source>
</evidence>
<dbReference type="InterPro" id="IPR000829">
    <property type="entry name" value="DAGK"/>
</dbReference>
<feature type="transmembrane region" description="Helical" evidence="19">
    <location>
        <begin position="90"/>
        <end position="111"/>
    </location>
</feature>
<feature type="binding site" evidence="16">
    <location>
        <position position="63"/>
    </location>
    <ligand>
        <name>substrate</name>
    </ligand>
</feature>
<evidence type="ECO:0000313" key="21">
    <source>
        <dbReference type="Proteomes" id="UP000233425"/>
    </source>
</evidence>
<keyword evidence="21" id="KW-1185">Reference proteome</keyword>
<dbReference type="GO" id="GO:0036433">
    <property type="term" value="F:di-trans, poly-cis-undecaprenol kinase activity"/>
    <property type="evidence" value="ECO:0007669"/>
    <property type="project" value="UniProtKB-EC"/>
</dbReference>
<comment type="cofactor">
    <cofactor evidence="18">
        <name>Mg(2+)</name>
        <dbReference type="ChEBI" id="CHEBI:18420"/>
    </cofactor>
    <text evidence="18">Mn(2+), Zn(2+), Cd(2+) and Co(2+) support activity to lesser extents.</text>
</comment>